<accession>A0A0F6A6I5</accession>
<dbReference type="Proteomes" id="UP000033434">
    <property type="component" value="Unassembled WGS sequence"/>
</dbReference>
<proteinExistence type="predicted"/>
<comment type="caution">
    <text evidence="1">The sequence shown here is derived from an EMBL/GenBank/DDBJ whole genome shotgun (WGS) entry which is preliminary data.</text>
</comment>
<dbReference type="EMBL" id="AUXW01000187">
    <property type="protein sequence ID" value="KKE81446.1"/>
    <property type="molecule type" value="Genomic_DNA"/>
</dbReference>
<organism evidence="1 2">
    <name type="scientific">Pseudoalteromonas luteoviolacea S4054</name>
    <dbReference type="NCBI Taxonomy" id="1129367"/>
    <lineage>
        <taxon>Bacteria</taxon>
        <taxon>Pseudomonadati</taxon>
        <taxon>Pseudomonadota</taxon>
        <taxon>Gammaproteobacteria</taxon>
        <taxon>Alteromonadales</taxon>
        <taxon>Pseudoalteromonadaceae</taxon>
        <taxon>Pseudoalteromonas</taxon>
    </lineage>
</organism>
<dbReference type="AlphaFoldDB" id="A0A0F6A6I5"/>
<dbReference type="RefSeq" id="WP_046358045.1">
    <property type="nucleotide sequence ID" value="NZ_AUXW01000187.1"/>
</dbReference>
<dbReference type="PATRIC" id="fig|1129367.4.peg.4715"/>
<evidence type="ECO:0008006" key="3">
    <source>
        <dbReference type="Google" id="ProtNLM"/>
    </source>
</evidence>
<sequence length="269" mass="32209">MFRFTLVFLALFMLSGCFYGTVYKNSDRLALNQLEEYVELTDDQQAWFLKEFGQLQVMHQSRYLPIYQGWLNVLKNSWKDMDEQQLYELSMQVNAHWYELIVGLKPVSVEFLMSLDNSQKKQFIDSIKEKMQLRQNDVERQTRTLTRFEDILGSLNKKQKDMISKHIDQGSFYQELRVLNNQNRLTAIESLLVQRQLGEADIEKLGRYVVNHPRNWPEHRIEQRERRIRTQIKFMLSLRETLSKNQKEELNQYFAELSDLLAVLKNTKI</sequence>
<evidence type="ECO:0000313" key="1">
    <source>
        <dbReference type="EMBL" id="KKE81446.1"/>
    </source>
</evidence>
<name>A0A0F6A6I5_9GAMM</name>
<protein>
    <recommendedName>
        <fullName evidence="3">Lipoprotein</fullName>
    </recommendedName>
</protein>
<dbReference type="PROSITE" id="PS51257">
    <property type="entry name" value="PROKAR_LIPOPROTEIN"/>
    <property type="match status" value="1"/>
</dbReference>
<reference evidence="1 2" key="1">
    <citation type="journal article" date="2015" name="BMC Genomics">
        <title>Genome mining reveals unlocked bioactive potential of marine Gram-negative bacteria.</title>
        <authorList>
            <person name="Machado H."/>
            <person name="Sonnenschein E.C."/>
            <person name="Melchiorsen J."/>
            <person name="Gram L."/>
        </authorList>
    </citation>
    <scope>NUCLEOTIDE SEQUENCE [LARGE SCALE GENOMIC DNA]</scope>
    <source>
        <strain evidence="1 2">S4054</strain>
    </source>
</reference>
<dbReference type="Pfam" id="PF19795">
    <property type="entry name" value="DUF6279"/>
    <property type="match status" value="1"/>
</dbReference>
<gene>
    <name evidence="1" type="ORF">N479_02900</name>
</gene>
<evidence type="ECO:0000313" key="2">
    <source>
        <dbReference type="Proteomes" id="UP000033434"/>
    </source>
</evidence>